<dbReference type="RefSeq" id="WP_270037673.1">
    <property type="nucleotide sequence ID" value="NZ_JAPDOD010000001.1"/>
</dbReference>
<sequence>MDETLAAVQDERRLAHRRVGAGAIASFVLLLVVLAAVGRSASADPAVPAGAPVATPTPQAEQSAPGYPQPGYRHRGGGFGRRGGGGGEPGFGGGGGIPDQGEPGGGIPDQGQPGGGIPDQGEPGGGNLAPAPSTGGGGTTT</sequence>
<gene>
    <name evidence="3" type="ORF">OM076_01990</name>
</gene>
<organism evidence="3 4">
    <name type="scientific">Solirubrobacter ginsenosidimutans</name>
    <dbReference type="NCBI Taxonomy" id="490573"/>
    <lineage>
        <taxon>Bacteria</taxon>
        <taxon>Bacillati</taxon>
        <taxon>Actinomycetota</taxon>
        <taxon>Thermoleophilia</taxon>
        <taxon>Solirubrobacterales</taxon>
        <taxon>Solirubrobacteraceae</taxon>
        <taxon>Solirubrobacter</taxon>
    </lineage>
</organism>
<feature type="compositionally biased region" description="Low complexity" evidence="1">
    <location>
        <begin position="41"/>
        <end position="60"/>
    </location>
</feature>
<name>A0A9X3MM01_9ACTN</name>
<proteinExistence type="predicted"/>
<dbReference type="AlphaFoldDB" id="A0A9X3MM01"/>
<feature type="compositionally biased region" description="Gly residues" evidence="1">
    <location>
        <begin position="77"/>
        <end position="127"/>
    </location>
</feature>
<feature type="region of interest" description="Disordered" evidence="1">
    <location>
        <begin position="41"/>
        <end position="141"/>
    </location>
</feature>
<comment type="caution">
    <text evidence="3">The sequence shown here is derived from an EMBL/GenBank/DDBJ whole genome shotgun (WGS) entry which is preliminary data.</text>
</comment>
<keyword evidence="2" id="KW-0812">Transmembrane</keyword>
<keyword evidence="4" id="KW-1185">Reference proteome</keyword>
<feature type="transmembrane region" description="Helical" evidence="2">
    <location>
        <begin position="19"/>
        <end position="38"/>
    </location>
</feature>
<evidence type="ECO:0000313" key="4">
    <source>
        <dbReference type="Proteomes" id="UP001149140"/>
    </source>
</evidence>
<dbReference type="EMBL" id="JAPDOD010000001">
    <property type="protein sequence ID" value="MDA0159021.1"/>
    <property type="molecule type" value="Genomic_DNA"/>
</dbReference>
<keyword evidence="2" id="KW-1133">Transmembrane helix</keyword>
<protein>
    <submittedName>
        <fullName evidence="3">Uncharacterized protein</fullName>
    </submittedName>
</protein>
<reference evidence="3" key="1">
    <citation type="submission" date="2022-10" db="EMBL/GenBank/DDBJ databases">
        <title>The WGS of Solirubrobacter ginsenosidimutans DSM 21036.</title>
        <authorList>
            <person name="Jiang Z."/>
        </authorList>
    </citation>
    <scope>NUCLEOTIDE SEQUENCE</scope>
    <source>
        <strain evidence="3">DSM 21036</strain>
    </source>
</reference>
<accession>A0A9X3MM01</accession>
<evidence type="ECO:0000256" key="1">
    <source>
        <dbReference type="SAM" id="MobiDB-lite"/>
    </source>
</evidence>
<evidence type="ECO:0000256" key="2">
    <source>
        <dbReference type="SAM" id="Phobius"/>
    </source>
</evidence>
<dbReference type="Proteomes" id="UP001149140">
    <property type="component" value="Unassembled WGS sequence"/>
</dbReference>
<evidence type="ECO:0000313" key="3">
    <source>
        <dbReference type="EMBL" id="MDA0159021.1"/>
    </source>
</evidence>
<keyword evidence="2" id="KW-0472">Membrane</keyword>